<dbReference type="PANTHER" id="PTHR34817:SF2">
    <property type="entry name" value="NUCLEOTIDYLTRANSFERASE"/>
    <property type="match status" value="1"/>
</dbReference>
<accession>A0ABY8V0T8</accession>
<dbReference type="RefSeq" id="WP_231418614.1">
    <property type="nucleotide sequence ID" value="NZ_CP126446.1"/>
</dbReference>
<dbReference type="Pfam" id="PF10127">
    <property type="entry name" value="RlaP"/>
    <property type="match status" value="1"/>
</dbReference>
<organism evidence="1 2">
    <name type="scientific">Pontibacillus chungwhensis</name>
    <dbReference type="NCBI Taxonomy" id="265426"/>
    <lineage>
        <taxon>Bacteria</taxon>
        <taxon>Bacillati</taxon>
        <taxon>Bacillota</taxon>
        <taxon>Bacilli</taxon>
        <taxon>Bacillales</taxon>
        <taxon>Bacillaceae</taxon>
        <taxon>Pontibacillus</taxon>
    </lineage>
</organism>
<reference evidence="1 2" key="1">
    <citation type="submission" date="2023-05" db="EMBL/GenBank/DDBJ databases">
        <title>Comparative genomics reveals the evidence of polycyclic aromatic hydrocarbons degradation in moderately halophilic genus Pontibacillus.</title>
        <authorList>
            <person name="Yang H."/>
            <person name="Qian Z."/>
        </authorList>
    </citation>
    <scope>NUCLEOTIDE SEQUENCE [LARGE SCALE GENOMIC DNA]</scope>
    <source>
        <strain evidence="2">HN14</strain>
    </source>
</reference>
<proteinExistence type="predicted"/>
<dbReference type="EMBL" id="CP126446">
    <property type="protein sequence ID" value="WIF98847.1"/>
    <property type="molecule type" value="Genomic_DNA"/>
</dbReference>
<evidence type="ECO:0000313" key="1">
    <source>
        <dbReference type="EMBL" id="WIF98847.1"/>
    </source>
</evidence>
<gene>
    <name evidence="1" type="ORF">QNI29_04105</name>
</gene>
<dbReference type="PANTHER" id="PTHR34817">
    <property type="entry name" value="NUCLEOTIDYLTRANSFERASE"/>
    <property type="match status" value="1"/>
</dbReference>
<keyword evidence="2" id="KW-1185">Reference proteome</keyword>
<dbReference type="InterPro" id="IPR018775">
    <property type="entry name" value="RlaP"/>
</dbReference>
<dbReference type="Proteomes" id="UP001236652">
    <property type="component" value="Chromosome"/>
</dbReference>
<evidence type="ECO:0000313" key="2">
    <source>
        <dbReference type="Proteomes" id="UP001236652"/>
    </source>
</evidence>
<protein>
    <submittedName>
        <fullName evidence="1">Nucleotidyltransferase domain-containing protein</fullName>
    </submittedName>
</protein>
<sequence length="254" mass="30218">MIGEQLRAIEEEYEVKVLYACEAGSRAYGISSEMSDYDVRFIYVHKEDWYLSIDEKRDVIEKPLSEQLDLSGWELKKALKLLRKSNPSMLEWLYSEQVYMEQEGFMDRLRRIMPSAFNPLSVLHHYHKMAKRNHKELGKGSQVQVKRYINVFRPLLMCRWVLSYHEFPPLPLSKLLQDESVPVEIKSQMNDVLSEKMKAPDVSYMERMKDLDQYIQTEFHQIEQELSNIQPPSHSVTRELDELFRFTVRHIHTS</sequence>
<name>A0ABY8V0T8_9BACI</name>